<sequence length="1038" mass="113292">MIIRLVPSVSHGTILYNVSFPINVPNLPTPPAWSNQLHLLTSVLRLESPQNIHVFDRSVGLVARIIEVMFNVPTKEVVVNFVDGRIEKLPMSLQCMQMLQGVVDDVKACSEQESRRDSSEYATSASICSSVASSQDIPSISGAPPKSPKLNRHKKQRSLLFSLISSLVPRSLSPPPAPPPSPTTPYPSSPPPLPPIPPITPRNTSFSPIPQSPVSPYNPAFPPLTDPPILRSRARATLIDAWRRHVVSALSAHNHYAGYTEWVLRGMATGARTELREIERSWQPARGAARKHGRTQSEGRVALDFGERGSEQTRRQWRAPSPFLDEVEGENDDCVVYPRHEQGLVDSILECCISEKFVAHEWGTIRHVRNPSACDELDAYAFEFSVENGSLLRESFGFGTDIFGDVWDDDGHVTFDNFGALRPGTESTFDNEQLNFDEDFGSDYEGGGYYADTTFAAMPSDAIEEDGSDESQTSLRTPEDGEILPLSLPATLPGLSGDGACFHQCSHSDSVPMAVSKTTSRPKTRPLHSNPGYPSTAPQVCAKPITAVPWNHRSAMHPQKLPAHFPSSPSGLPKRMPIPNVEELLSTPVALLSRIRNALTFVRARAREEHWGLLWSQNSFGYGLMDPESEGQLEIRARRRAWSAGIKVTAASVPTLFSLAVPGSSPGARVWDGSVPSTAQFPYRPPGLTPPVTKVNGPIIPTGLLLGRPVRRSPLAMYVWSADDVAKQDTARHGKYGDIGLKRGGETTALKRPLRVSFLESPTKLLPVREEGDDDEVYSERRTSKIDFPQSSMSLTSLTSPAKVTSVITPDERFGVSQGDVSATDDPFFGSPFHARARTTSMYPCSHPTQELPMFRPRTPPPSYQAAIGDDNTDDDDESDNGTLDACALLFQPLSTLRLTSPTKTTPTRPPLVTAPPFTPRVRAVSLPTCSSRPRSPSISPRSNDEDCQDLSQAYAVPPPPATPVIAAPTIATTESYLTYAHLHAPVPICGKASVIKGMCEKGKGIASQEVVFERNGEEYTLGLEVALGRAEEGRSVW</sequence>
<keyword evidence="3" id="KW-1185">Reference proteome</keyword>
<feature type="region of interest" description="Disordered" evidence="1">
    <location>
        <begin position="850"/>
        <end position="883"/>
    </location>
</feature>
<dbReference type="OrthoDB" id="3224257at2759"/>
<organism evidence="2 3">
    <name type="scientific">Suillus placidus</name>
    <dbReference type="NCBI Taxonomy" id="48579"/>
    <lineage>
        <taxon>Eukaryota</taxon>
        <taxon>Fungi</taxon>
        <taxon>Dikarya</taxon>
        <taxon>Basidiomycota</taxon>
        <taxon>Agaricomycotina</taxon>
        <taxon>Agaricomycetes</taxon>
        <taxon>Agaricomycetidae</taxon>
        <taxon>Boletales</taxon>
        <taxon>Suillineae</taxon>
        <taxon>Suillaceae</taxon>
        <taxon>Suillus</taxon>
    </lineage>
</organism>
<accession>A0A9P7D4G4</accession>
<gene>
    <name evidence="2" type="ORF">EV702DRAFT_1195779</name>
</gene>
<feature type="compositionally biased region" description="Acidic residues" evidence="1">
    <location>
        <begin position="871"/>
        <end position="880"/>
    </location>
</feature>
<feature type="region of interest" description="Disordered" evidence="1">
    <location>
        <begin position="464"/>
        <end position="489"/>
    </location>
</feature>
<feature type="region of interest" description="Disordered" evidence="1">
    <location>
        <begin position="513"/>
        <end position="538"/>
    </location>
</feature>
<feature type="compositionally biased region" description="Pro residues" evidence="1">
    <location>
        <begin position="908"/>
        <end position="919"/>
    </location>
</feature>
<dbReference type="AlphaFoldDB" id="A0A9P7D4G4"/>
<evidence type="ECO:0000313" key="3">
    <source>
        <dbReference type="Proteomes" id="UP000714275"/>
    </source>
</evidence>
<feature type="region of interest" description="Disordered" evidence="1">
    <location>
        <begin position="898"/>
        <end position="948"/>
    </location>
</feature>
<reference evidence="2" key="1">
    <citation type="journal article" date="2020" name="New Phytol.">
        <title>Comparative genomics reveals dynamic genome evolution in host specialist ectomycorrhizal fungi.</title>
        <authorList>
            <person name="Lofgren L.A."/>
            <person name="Nguyen N.H."/>
            <person name="Vilgalys R."/>
            <person name="Ruytinx J."/>
            <person name="Liao H.L."/>
            <person name="Branco S."/>
            <person name="Kuo A."/>
            <person name="LaButti K."/>
            <person name="Lipzen A."/>
            <person name="Andreopoulos W."/>
            <person name="Pangilinan J."/>
            <person name="Riley R."/>
            <person name="Hundley H."/>
            <person name="Na H."/>
            <person name="Barry K."/>
            <person name="Grigoriev I.V."/>
            <person name="Stajich J.E."/>
            <person name="Kennedy P.G."/>
        </authorList>
    </citation>
    <scope>NUCLEOTIDE SEQUENCE</scope>
    <source>
        <strain evidence="2">DOB743</strain>
    </source>
</reference>
<evidence type="ECO:0000256" key="1">
    <source>
        <dbReference type="SAM" id="MobiDB-lite"/>
    </source>
</evidence>
<feature type="compositionally biased region" description="Polar residues" evidence="1">
    <location>
        <begin position="202"/>
        <end position="211"/>
    </location>
</feature>
<protein>
    <submittedName>
        <fullName evidence="2">Uncharacterized protein</fullName>
    </submittedName>
</protein>
<name>A0A9P7D4G4_9AGAM</name>
<comment type="caution">
    <text evidence="2">The sequence shown here is derived from an EMBL/GenBank/DDBJ whole genome shotgun (WGS) entry which is preliminary data.</text>
</comment>
<proteinExistence type="predicted"/>
<evidence type="ECO:0000313" key="2">
    <source>
        <dbReference type="EMBL" id="KAG1778758.1"/>
    </source>
</evidence>
<dbReference type="Proteomes" id="UP000714275">
    <property type="component" value="Unassembled WGS sequence"/>
</dbReference>
<feature type="compositionally biased region" description="Pro residues" evidence="1">
    <location>
        <begin position="172"/>
        <end position="200"/>
    </location>
</feature>
<feature type="compositionally biased region" description="Low complexity" evidence="1">
    <location>
        <begin position="898"/>
        <end position="907"/>
    </location>
</feature>
<dbReference type="EMBL" id="JABBWD010000014">
    <property type="protein sequence ID" value="KAG1778758.1"/>
    <property type="molecule type" value="Genomic_DNA"/>
</dbReference>
<feature type="region of interest" description="Disordered" evidence="1">
    <location>
        <begin position="171"/>
        <end position="211"/>
    </location>
</feature>
<feature type="compositionally biased region" description="Low complexity" evidence="1">
    <location>
        <begin position="931"/>
        <end position="942"/>
    </location>
</feature>